<feature type="signal peptide" evidence="1">
    <location>
        <begin position="1"/>
        <end position="20"/>
    </location>
</feature>
<dbReference type="EMBL" id="CM001376">
    <property type="protein sequence ID" value="EHM13800.1"/>
    <property type="molecule type" value="Genomic_DNA"/>
</dbReference>
<dbReference type="HOGENOM" id="CLU_1501569_0_0_0"/>
<keyword evidence="3" id="KW-1185">Reference proteome</keyword>
<evidence type="ECO:0000313" key="2">
    <source>
        <dbReference type="EMBL" id="EHM13800.1"/>
    </source>
</evidence>
<proteinExistence type="predicted"/>
<gene>
    <name evidence="2" type="ORF">JonanDRAFT_1436</name>
</gene>
<protein>
    <submittedName>
        <fullName evidence="2">Uncharacterized protein</fullName>
    </submittedName>
</protein>
<reference evidence="2 3" key="1">
    <citation type="submission" date="2011-11" db="EMBL/GenBank/DDBJ databases">
        <title>The Noncontiguous Finished genome of Jonquetella anthropi DSM 22815.</title>
        <authorList>
            <consortium name="US DOE Joint Genome Institute (JGI-PGF)"/>
            <person name="Lucas S."/>
            <person name="Copeland A."/>
            <person name="Lapidus A."/>
            <person name="Glavina del Rio T."/>
            <person name="Dalin E."/>
            <person name="Tice H."/>
            <person name="Bruce D."/>
            <person name="Goodwin L."/>
            <person name="Pitluck S."/>
            <person name="Peters L."/>
            <person name="Mikhailova N."/>
            <person name="Held B."/>
            <person name="Kyrpides N."/>
            <person name="Mavromatis K."/>
            <person name="Ivanova N."/>
            <person name="Markowitz V."/>
            <person name="Cheng J.-F."/>
            <person name="Hugenholtz P."/>
            <person name="Woyke T."/>
            <person name="Wu D."/>
            <person name="Gronow S."/>
            <person name="Wellnitz S."/>
            <person name="Brambilla E."/>
            <person name="Klenk H.-P."/>
            <person name="Eisen J.A."/>
        </authorList>
    </citation>
    <scope>NUCLEOTIDE SEQUENCE [LARGE SCALE GENOMIC DNA]</scope>
    <source>
        <strain evidence="2 3">DSM 22815</strain>
    </source>
</reference>
<dbReference type="RefSeq" id="WP_008519532.1">
    <property type="nucleotide sequence ID" value="NZ_CM001376.1"/>
</dbReference>
<evidence type="ECO:0000256" key="1">
    <source>
        <dbReference type="SAM" id="SignalP"/>
    </source>
</evidence>
<dbReference type="Proteomes" id="UP000003806">
    <property type="component" value="Chromosome"/>
</dbReference>
<dbReference type="STRING" id="885272.JonanDRAFT_1436"/>
<dbReference type="AlphaFoldDB" id="H0UIQ5"/>
<keyword evidence="1" id="KW-0732">Signal</keyword>
<name>H0UIQ5_9BACT</name>
<feature type="chain" id="PRO_5003541898" evidence="1">
    <location>
        <begin position="21"/>
        <end position="179"/>
    </location>
</feature>
<dbReference type="PROSITE" id="PS51257">
    <property type="entry name" value="PROKAR_LIPOPROTEIN"/>
    <property type="match status" value="1"/>
</dbReference>
<evidence type="ECO:0000313" key="3">
    <source>
        <dbReference type="Proteomes" id="UP000003806"/>
    </source>
</evidence>
<accession>H0UIQ5</accession>
<organism evidence="2 3">
    <name type="scientific">Jonquetella anthropi DSM 22815</name>
    <dbReference type="NCBI Taxonomy" id="885272"/>
    <lineage>
        <taxon>Bacteria</taxon>
        <taxon>Thermotogati</taxon>
        <taxon>Synergistota</taxon>
        <taxon>Synergistia</taxon>
        <taxon>Synergistales</taxon>
        <taxon>Dethiosulfovibrionaceae</taxon>
        <taxon>Jonquetella</taxon>
    </lineage>
</organism>
<sequence>MNRKGFALPLVLVALAVASAACYSSLRWGQEAADIWRQEKNGAELFLSCQDGLSLAERWLIAERPGPASGERPAVAAGNGLEKLRLSLPSEIASQVSGGVNRKAEVFWPLYAVTSGSVADQAVLWPPDWSAQELEPGRKLYVIRVTGTVEATKERQEWEELVSIGTSGEEIRRLYRVKR</sequence>